<comment type="subcellular location">
    <subcellularLocation>
        <location evidence="1">Cell outer membrane</location>
        <topology evidence="1">Multi-pass membrane protein</topology>
    </subcellularLocation>
</comment>
<keyword evidence="12" id="KW-0564">Palmitate</keyword>
<keyword evidence="7" id="KW-0732">Signal</keyword>
<evidence type="ECO:0000256" key="10">
    <source>
        <dbReference type="ARBA" id="ARBA00023114"/>
    </source>
</evidence>
<dbReference type="EMBL" id="OX458333">
    <property type="protein sequence ID" value="CAI8820989.1"/>
    <property type="molecule type" value="Genomic_DNA"/>
</dbReference>
<keyword evidence="5" id="KW-0762">Sugar transport</keyword>
<name>A0ABN8X2B2_9GAMM</name>
<evidence type="ECO:0000256" key="1">
    <source>
        <dbReference type="ARBA" id="ARBA00004571"/>
    </source>
</evidence>
<evidence type="ECO:0000256" key="4">
    <source>
        <dbReference type="ARBA" id="ARBA00022452"/>
    </source>
</evidence>
<keyword evidence="14" id="KW-0449">Lipoprotein</keyword>
<keyword evidence="10" id="KW-0626">Porin</keyword>
<feature type="domain" description="SLBB" evidence="16">
    <location>
        <begin position="135"/>
        <end position="216"/>
    </location>
</feature>
<feature type="domain" description="Polysaccharide export protein N-terminal" evidence="15">
    <location>
        <begin position="55"/>
        <end position="128"/>
    </location>
</feature>
<dbReference type="PANTHER" id="PTHR33619:SF3">
    <property type="entry name" value="POLYSACCHARIDE EXPORT PROTEIN GFCE-RELATED"/>
    <property type="match status" value="1"/>
</dbReference>
<evidence type="ECO:0000256" key="5">
    <source>
        <dbReference type="ARBA" id="ARBA00022597"/>
    </source>
</evidence>
<gene>
    <name evidence="17" type="ORF">MSZNOR_1959</name>
</gene>
<evidence type="ECO:0000256" key="14">
    <source>
        <dbReference type="ARBA" id="ARBA00023288"/>
    </source>
</evidence>
<protein>
    <submittedName>
        <fullName evidence="17">Polysaccharide biosynthesis/export protein</fullName>
    </submittedName>
</protein>
<keyword evidence="11" id="KW-0472">Membrane</keyword>
<dbReference type="PANTHER" id="PTHR33619">
    <property type="entry name" value="POLYSACCHARIDE EXPORT PROTEIN GFCE-RELATED"/>
    <property type="match status" value="1"/>
</dbReference>
<reference evidence="17 18" key="1">
    <citation type="submission" date="2023-03" db="EMBL/GenBank/DDBJ databases">
        <authorList>
            <person name="Pearce D."/>
        </authorList>
    </citation>
    <scope>NUCLEOTIDE SEQUENCE [LARGE SCALE GENOMIC DNA]</scope>
    <source>
        <strain evidence="17">Msz</strain>
    </source>
</reference>
<evidence type="ECO:0000256" key="3">
    <source>
        <dbReference type="ARBA" id="ARBA00022448"/>
    </source>
</evidence>
<evidence type="ECO:0000259" key="15">
    <source>
        <dbReference type="Pfam" id="PF02563"/>
    </source>
</evidence>
<evidence type="ECO:0000256" key="2">
    <source>
        <dbReference type="ARBA" id="ARBA00009450"/>
    </source>
</evidence>
<evidence type="ECO:0000256" key="13">
    <source>
        <dbReference type="ARBA" id="ARBA00023237"/>
    </source>
</evidence>
<evidence type="ECO:0000256" key="9">
    <source>
        <dbReference type="ARBA" id="ARBA00023065"/>
    </source>
</evidence>
<dbReference type="RefSeq" id="WP_051331629.1">
    <property type="nucleotide sequence ID" value="NZ_OX458333.1"/>
</dbReference>
<dbReference type="InterPro" id="IPR049712">
    <property type="entry name" value="Poly_export"/>
</dbReference>
<evidence type="ECO:0000256" key="12">
    <source>
        <dbReference type="ARBA" id="ARBA00023139"/>
    </source>
</evidence>
<organism evidence="17 18">
    <name type="scientific">Methylocaldum szegediense</name>
    <dbReference type="NCBI Taxonomy" id="73780"/>
    <lineage>
        <taxon>Bacteria</taxon>
        <taxon>Pseudomonadati</taxon>
        <taxon>Pseudomonadota</taxon>
        <taxon>Gammaproteobacteria</taxon>
        <taxon>Methylococcales</taxon>
        <taxon>Methylococcaceae</taxon>
        <taxon>Methylocaldum</taxon>
    </lineage>
</organism>
<keyword evidence="8" id="KW-0625">Polysaccharide transport</keyword>
<dbReference type="InterPro" id="IPR054765">
    <property type="entry name" value="SLBB_dom"/>
</dbReference>
<evidence type="ECO:0000256" key="6">
    <source>
        <dbReference type="ARBA" id="ARBA00022692"/>
    </source>
</evidence>
<sequence>MNGVNLIAQTRNAVFGRLAWFVVLTALLGCQGCAVKKRSIDPGVKLAEVESKYDVPHNYIIQPGDQLEVKFFYTPEFNESVTVRPDGKISLQLVDDVQAAGKTTAELDEFLTEAYSEELKDPAVTVLVRTMTEPKVYLAGDVTNPGFITVRNKIGVLEAIDEAGGFRDSANINNVNVIRKGPNGRPETYEIDVEAILDGSLSDSAFLLQPKDVVYVPRRTVAKAADFMDNIRKIIMLNGLFIPLF</sequence>
<evidence type="ECO:0000256" key="7">
    <source>
        <dbReference type="ARBA" id="ARBA00022729"/>
    </source>
</evidence>
<keyword evidence="4" id="KW-1134">Transmembrane beta strand</keyword>
<evidence type="ECO:0000259" key="16">
    <source>
        <dbReference type="Pfam" id="PF22461"/>
    </source>
</evidence>
<keyword evidence="18" id="KW-1185">Reference proteome</keyword>
<evidence type="ECO:0000313" key="17">
    <source>
        <dbReference type="EMBL" id="CAI8820989.1"/>
    </source>
</evidence>
<evidence type="ECO:0000313" key="18">
    <source>
        <dbReference type="Proteomes" id="UP001162030"/>
    </source>
</evidence>
<proteinExistence type="inferred from homology"/>
<dbReference type="Proteomes" id="UP001162030">
    <property type="component" value="Chromosome"/>
</dbReference>
<keyword evidence="6" id="KW-0812">Transmembrane</keyword>
<comment type="similarity">
    <text evidence="2">Belongs to the BexD/CtrA/VexA family.</text>
</comment>
<dbReference type="Pfam" id="PF22461">
    <property type="entry name" value="SLBB_2"/>
    <property type="match status" value="1"/>
</dbReference>
<evidence type="ECO:0000256" key="11">
    <source>
        <dbReference type="ARBA" id="ARBA00023136"/>
    </source>
</evidence>
<dbReference type="Pfam" id="PF02563">
    <property type="entry name" value="Poly_export"/>
    <property type="match status" value="1"/>
</dbReference>
<evidence type="ECO:0000256" key="8">
    <source>
        <dbReference type="ARBA" id="ARBA00023047"/>
    </source>
</evidence>
<dbReference type="Gene3D" id="3.30.1950.10">
    <property type="entry name" value="wza like domain"/>
    <property type="match status" value="1"/>
</dbReference>
<dbReference type="InterPro" id="IPR003715">
    <property type="entry name" value="Poly_export_N"/>
</dbReference>
<accession>A0ABN8X2B2</accession>
<keyword evidence="9" id="KW-0406">Ion transport</keyword>
<dbReference type="Gene3D" id="3.10.560.10">
    <property type="entry name" value="Outer membrane lipoprotein wza domain like"/>
    <property type="match status" value="1"/>
</dbReference>
<keyword evidence="13" id="KW-0998">Cell outer membrane</keyword>
<keyword evidence="3" id="KW-0813">Transport</keyword>